<accession>A0A5E4XK88</accession>
<dbReference type="RefSeq" id="WP_150614368.1">
    <property type="nucleotide sequence ID" value="NZ_CABPRU010000011.1"/>
</dbReference>
<dbReference type="EMBL" id="CABPRU010000011">
    <property type="protein sequence ID" value="VVE36585.1"/>
    <property type="molecule type" value="Genomic_DNA"/>
</dbReference>
<evidence type="ECO:0008006" key="4">
    <source>
        <dbReference type="Google" id="ProtNLM"/>
    </source>
</evidence>
<keyword evidence="3" id="KW-1185">Reference proteome</keyword>
<keyword evidence="1" id="KW-1133">Transmembrane helix</keyword>
<dbReference type="Proteomes" id="UP000334380">
    <property type="component" value="Unassembled WGS sequence"/>
</dbReference>
<evidence type="ECO:0000256" key="1">
    <source>
        <dbReference type="SAM" id="Phobius"/>
    </source>
</evidence>
<evidence type="ECO:0000313" key="2">
    <source>
        <dbReference type="EMBL" id="VVE36585.1"/>
    </source>
</evidence>
<dbReference type="OrthoDB" id="9134228at2"/>
<keyword evidence="1" id="KW-0812">Transmembrane</keyword>
<feature type="transmembrane region" description="Helical" evidence="1">
    <location>
        <begin position="185"/>
        <end position="206"/>
    </location>
</feature>
<dbReference type="AlphaFoldDB" id="A0A5E4XK88"/>
<protein>
    <recommendedName>
        <fullName evidence="4">PhoU domain-containing protein</fullName>
    </recommendedName>
</protein>
<proteinExistence type="predicted"/>
<keyword evidence="1" id="KW-0472">Membrane</keyword>
<name>A0A5E4XK88_9BURK</name>
<organism evidence="2 3">
    <name type="scientific">Pandoraea terrigena</name>
    <dbReference type="NCBI Taxonomy" id="2508292"/>
    <lineage>
        <taxon>Bacteria</taxon>
        <taxon>Pseudomonadati</taxon>
        <taxon>Pseudomonadota</taxon>
        <taxon>Betaproteobacteria</taxon>
        <taxon>Burkholderiales</taxon>
        <taxon>Burkholderiaceae</taxon>
        <taxon>Pandoraea</taxon>
    </lineage>
</organism>
<gene>
    <name evidence="2" type="ORF">PTE31013_03956</name>
</gene>
<sequence>MLYGGPYSAAEEIYLMQAEEATNLRADMREVVDILHAHHTHNLAMAERRQTADHQILETVAALITIANALESLARQADSMPDRVQAVLNAADVTEIHKRLADALALDIWARLGTHSEAEAKRLGDIGARIEKNVHEIVRNLHDANAGKPSLPPLKPEGTAKGRLLSRARLCYIYLLRLSGDVHHLVSIVASVCVALAAIAILVGQLSHVPTGH</sequence>
<evidence type="ECO:0000313" key="3">
    <source>
        <dbReference type="Proteomes" id="UP000334380"/>
    </source>
</evidence>
<reference evidence="2 3" key="1">
    <citation type="submission" date="2019-08" db="EMBL/GenBank/DDBJ databases">
        <authorList>
            <person name="Peeters C."/>
        </authorList>
    </citation>
    <scope>NUCLEOTIDE SEQUENCE [LARGE SCALE GENOMIC DNA]</scope>
    <source>
        <strain evidence="2 3">LMG 31013</strain>
    </source>
</reference>